<feature type="chain" id="PRO_5046967014" description="Secreted protein" evidence="1">
    <location>
        <begin position="27"/>
        <end position="140"/>
    </location>
</feature>
<dbReference type="Proteomes" id="UP001501570">
    <property type="component" value="Unassembled WGS sequence"/>
</dbReference>
<dbReference type="EMBL" id="BAABJQ010000008">
    <property type="protein sequence ID" value="GAA5186732.1"/>
    <property type="molecule type" value="Genomic_DNA"/>
</dbReference>
<organism evidence="2 3">
    <name type="scientific">Rugosimonospora acidiphila</name>
    <dbReference type="NCBI Taxonomy" id="556531"/>
    <lineage>
        <taxon>Bacteria</taxon>
        <taxon>Bacillati</taxon>
        <taxon>Actinomycetota</taxon>
        <taxon>Actinomycetes</taxon>
        <taxon>Micromonosporales</taxon>
        <taxon>Micromonosporaceae</taxon>
        <taxon>Rugosimonospora</taxon>
    </lineage>
</organism>
<evidence type="ECO:0000313" key="3">
    <source>
        <dbReference type="Proteomes" id="UP001501570"/>
    </source>
</evidence>
<sequence length="140" mass="14969">MSIFKRSATCLAVMVSAVAATTAVTASPSSAASDLDAWALCKMGIILCGDAHFVSDAGSGNERLEISDDATDGYGVAVENYRYDLADIGPYFGWNRNGAGTIVNYTLHITEGARFEMRICPEQNGAVLYQYCSAWENGYA</sequence>
<reference evidence="3" key="1">
    <citation type="journal article" date="2019" name="Int. J. Syst. Evol. Microbiol.">
        <title>The Global Catalogue of Microorganisms (GCM) 10K type strain sequencing project: providing services to taxonomists for standard genome sequencing and annotation.</title>
        <authorList>
            <consortium name="The Broad Institute Genomics Platform"/>
            <consortium name="The Broad Institute Genome Sequencing Center for Infectious Disease"/>
            <person name="Wu L."/>
            <person name="Ma J."/>
        </authorList>
    </citation>
    <scope>NUCLEOTIDE SEQUENCE [LARGE SCALE GENOMIC DNA]</scope>
    <source>
        <strain evidence="3">JCM 18304</strain>
    </source>
</reference>
<protein>
    <recommendedName>
        <fullName evidence="4">Secreted protein</fullName>
    </recommendedName>
</protein>
<name>A0ABP9RUC3_9ACTN</name>
<evidence type="ECO:0008006" key="4">
    <source>
        <dbReference type="Google" id="ProtNLM"/>
    </source>
</evidence>
<keyword evidence="1" id="KW-0732">Signal</keyword>
<proteinExistence type="predicted"/>
<keyword evidence="3" id="KW-1185">Reference proteome</keyword>
<gene>
    <name evidence="2" type="ORF">GCM10023322_33620</name>
</gene>
<evidence type="ECO:0000256" key="1">
    <source>
        <dbReference type="SAM" id="SignalP"/>
    </source>
</evidence>
<feature type="signal peptide" evidence="1">
    <location>
        <begin position="1"/>
        <end position="26"/>
    </location>
</feature>
<dbReference type="RefSeq" id="WP_345630585.1">
    <property type="nucleotide sequence ID" value="NZ_BAABJQ010000008.1"/>
</dbReference>
<accession>A0ABP9RUC3</accession>
<evidence type="ECO:0000313" key="2">
    <source>
        <dbReference type="EMBL" id="GAA5186732.1"/>
    </source>
</evidence>
<comment type="caution">
    <text evidence="2">The sequence shown here is derived from an EMBL/GenBank/DDBJ whole genome shotgun (WGS) entry which is preliminary data.</text>
</comment>